<gene>
    <name evidence="1" type="ORF">SAMN05444394_1536</name>
</gene>
<dbReference type="InterPro" id="IPR015946">
    <property type="entry name" value="KH_dom-like_a/b"/>
</dbReference>
<evidence type="ECO:0000313" key="2">
    <source>
        <dbReference type="Proteomes" id="UP000185221"/>
    </source>
</evidence>
<dbReference type="STRING" id="226505.SAMN05444394_1536"/>
<reference evidence="2" key="1">
    <citation type="submission" date="2016-11" db="EMBL/GenBank/DDBJ databases">
        <authorList>
            <person name="Varghese N."/>
            <person name="Submissions S."/>
        </authorList>
    </citation>
    <scope>NUCLEOTIDE SEQUENCE [LARGE SCALE GENOMIC DNA]</scope>
    <source>
        <strain evidence="2">DSM 15292</strain>
    </source>
</reference>
<dbReference type="Proteomes" id="UP000185221">
    <property type="component" value="Unassembled WGS sequence"/>
</dbReference>
<accession>A0A1N6DYP2</accession>
<dbReference type="SUPFAM" id="SSF82784">
    <property type="entry name" value="OsmC-like"/>
    <property type="match status" value="1"/>
</dbReference>
<dbReference type="OrthoDB" id="9791538at2"/>
<dbReference type="AlphaFoldDB" id="A0A1N6DYP2"/>
<organism evidence="1 2">
    <name type="scientific">Algoriphagus halophilus</name>
    <dbReference type="NCBI Taxonomy" id="226505"/>
    <lineage>
        <taxon>Bacteria</taxon>
        <taxon>Pseudomonadati</taxon>
        <taxon>Bacteroidota</taxon>
        <taxon>Cytophagia</taxon>
        <taxon>Cytophagales</taxon>
        <taxon>Cyclobacteriaceae</taxon>
        <taxon>Algoriphagus</taxon>
    </lineage>
</organism>
<dbReference type="EMBL" id="FSRC01000001">
    <property type="protein sequence ID" value="SIN75861.1"/>
    <property type="molecule type" value="Genomic_DNA"/>
</dbReference>
<dbReference type="Gene3D" id="3.30.300.20">
    <property type="match status" value="1"/>
</dbReference>
<evidence type="ECO:0000313" key="1">
    <source>
        <dbReference type="EMBL" id="SIN75861.1"/>
    </source>
</evidence>
<dbReference type="RefSeq" id="WP_074224234.1">
    <property type="nucleotide sequence ID" value="NZ_FSRC01000001.1"/>
</dbReference>
<dbReference type="InterPro" id="IPR036102">
    <property type="entry name" value="OsmC/Ohrsf"/>
</dbReference>
<protein>
    <submittedName>
        <fullName evidence="1">Uncharacterized protein</fullName>
    </submittedName>
</protein>
<proteinExistence type="predicted"/>
<name>A0A1N6DYP2_9BACT</name>
<keyword evidence="2" id="KW-1185">Reference proteome</keyword>
<sequence length="85" mass="9641">MCKVATNRNVARRNNIVIDDVDAQLSQISKRNYEGIFITEVDSAIKISGDISLELKTMLLKEADNCYVTRLMKDEWVFNPSSSLT</sequence>